<feature type="domain" description="PurM-like N-terminal" evidence="2">
    <location>
        <begin position="32"/>
        <end position="143"/>
    </location>
</feature>
<dbReference type="SUPFAM" id="SSF56042">
    <property type="entry name" value="PurM C-terminal domain-like"/>
    <property type="match status" value="1"/>
</dbReference>
<gene>
    <name evidence="4" type="ORF">QPL79_05075</name>
</gene>
<sequence>MSAKLSPNLLSKYVLSRVGVVDPSVVVGPSIGEDAAIIDLGSDSVLVVHADPITGAVENIGWLAIHIACNDIAVRGAKPKWLVTVLLLPHSENEDKNEELLDSITKQMSEAAKEVGAMIVGGHSEFTVDISRPIISVTAMGIAKKGSYVTTGGARVGDVVLMTKTVAVEGTAILAADFRDVLLEMGVSETVLERGRNFIKRISVVKEAIALAETGLATSMHDPTEGGLIAGLAEIAYASKKSIEIWEEKIPIAEETMAIVKALGIDPLKLISSGTLVATIHQDKADEAIKLLQNIGVEAAVIGKVTEPKDFYVAIHRRSGQVEKIKDVYVKDELYDAWKRFKSHRS</sequence>
<comment type="similarity">
    <text evidence="1">Belongs to the HypE family.</text>
</comment>
<dbReference type="Pfam" id="PF00586">
    <property type="entry name" value="AIRS"/>
    <property type="match status" value="1"/>
</dbReference>
<dbReference type="Gene3D" id="3.90.650.10">
    <property type="entry name" value="PurM-like C-terminal domain"/>
    <property type="match status" value="1"/>
</dbReference>
<dbReference type="Proteomes" id="UP001529235">
    <property type="component" value="Unassembled WGS sequence"/>
</dbReference>
<evidence type="ECO:0000259" key="2">
    <source>
        <dbReference type="Pfam" id="PF00586"/>
    </source>
</evidence>
<reference evidence="4 5" key="1">
    <citation type="submission" date="2023-05" db="EMBL/GenBank/DDBJ databases">
        <title>A new hyperthermophilic archaea 'Ignisphaera cupida' sp. nov. and description of the family 'Ignisphaeraceae' fam. nov.</title>
        <authorList>
            <person name="Podosokorskaya O.A."/>
            <person name="Elcheninov A.G."/>
            <person name="Klukina A."/>
            <person name="Merkel A.Y."/>
        </authorList>
    </citation>
    <scope>NUCLEOTIDE SEQUENCE [LARGE SCALE GENOMIC DNA]</scope>
    <source>
        <strain evidence="4 5">4213-co</strain>
    </source>
</reference>
<dbReference type="EMBL" id="JASNVW010000002">
    <property type="protein sequence ID" value="MDK6028728.1"/>
    <property type="molecule type" value="Genomic_DNA"/>
</dbReference>
<dbReference type="RefSeq" id="WP_285273702.1">
    <property type="nucleotide sequence ID" value="NZ_JASNVW010000002.1"/>
</dbReference>
<comment type="caution">
    <text evidence="4">The sequence shown here is derived from an EMBL/GenBank/DDBJ whole genome shotgun (WGS) entry which is preliminary data.</text>
</comment>
<evidence type="ECO:0000256" key="1">
    <source>
        <dbReference type="ARBA" id="ARBA00006243"/>
    </source>
</evidence>
<organism evidence="4 5">
    <name type="scientific">Ignisphaera cupida</name>
    <dbReference type="NCBI Taxonomy" id="3050454"/>
    <lineage>
        <taxon>Archaea</taxon>
        <taxon>Thermoproteota</taxon>
        <taxon>Thermoprotei</taxon>
        <taxon>Desulfurococcales</taxon>
        <taxon>Desulfurococcaceae</taxon>
        <taxon>Ignisphaera</taxon>
    </lineage>
</organism>
<accession>A0ABD4Z832</accession>
<evidence type="ECO:0000259" key="3">
    <source>
        <dbReference type="Pfam" id="PF02769"/>
    </source>
</evidence>
<evidence type="ECO:0000313" key="4">
    <source>
        <dbReference type="EMBL" id="MDK6028728.1"/>
    </source>
</evidence>
<dbReference type="PANTHER" id="PTHR30303:SF4">
    <property type="entry name" value="HYDROGENASE EXPRESSION_FORMATION PROTEIN HYPE"/>
    <property type="match status" value="1"/>
</dbReference>
<dbReference type="InterPro" id="IPR011854">
    <property type="entry name" value="HypE"/>
</dbReference>
<dbReference type="SUPFAM" id="SSF55326">
    <property type="entry name" value="PurM N-terminal domain-like"/>
    <property type="match status" value="1"/>
</dbReference>
<feature type="domain" description="PurM-like C-terminal" evidence="3">
    <location>
        <begin position="155"/>
        <end position="313"/>
    </location>
</feature>
<dbReference type="Pfam" id="PF02769">
    <property type="entry name" value="AIRS_C"/>
    <property type="match status" value="1"/>
</dbReference>
<dbReference type="PIRSF" id="PIRSF005644">
    <property type="entry name" value="Hdrgns_mtr_HypE"/>
    <property type="match status" value="1"/>
</dbReference>
<dbReference type="InterPro" id="IPR016188">
    <property type="entry name" value="PurM-like_N"/>
</dbReference>
<evidence type="ECO:0000313" key="5">
    <source>
        <dbReference type="Proteomes" id="UP001529235"/>
    </source>
</evidence>
<name>A0ABD4Z832_9CREN</name>
<dbReference type="CDD" id="cd06061">
    <property type="entry name" value="PurM-like1"/>
    <property type="match status" value="1"/>
</dbReference>
<dbReference type="Gene3D" id="3.30.1330.10">
    <property type="entry name" value="PurM-like, N-terminal domain"/>
    <property type="match status" value="1"/>
</dbReference>
<dbReference type="PANTHER" id="PTHR30303">
    <property type="entry name" value="HYDROGENASE ISOENZYMES FORMATION PROTEIN HYPE"/>
    <property type="match status" value="1"/>
</dbReference>
<dbReference type="InterPro" id="IPR036676">
    <property type="entry name" value="PurM-like_C_sf"/>
</dbReference>
<proteinExistence type="inferred from homology"/>
<dbReference type="AlphaFoldDB" id="A0ABD4Z832"/>
<dbReference type="InterPro" id="IPR010918">
    <property type="entry name" value="PurM-like_C_dom"/>
</dbReference>
<protein>
    <submittedName>
        <fullName evidence="4">AIR synthase family protein</fullName>
    </submittedName>
</protein>
<keyword evidence="5" id="KW-1185">Reference proteome</keyword>
<dbReference type="InterPro" id="IPR036921">
    <property type="entry name" value="PurM-like_N_sf"/>
</dbReference>